<gene>
    <name evidence="1" type="ORF">CHS0354_015849</name>
</gene>
<accession>A0AAE0SD29</accession>
<reference evidence="1" key="3">
    <citation type="submission" date="2023-05" db="EMBL/GenBank/DDBJ databases">
        <authorList>
            <person name="Smith C.H."/>
        </authorList>
    </citation>
    <scope>NUCLEOTIDE SEQUENCE</scope>
    <source>
        <strain evidence="1">CHS0354</strain>
        <tissue evidence="1">Mantle</tissue>
    </source>
</reference>
<organism evidence="1 2">
    <name type="scientific">Potamilus streckersoni</name>
    <dbReference type="NCBI Taxonomy" id="2493646"/>
    <lineage>
        <taxon>Eukaryota</taxon>
        <taxon>Metazoa</taxon>
        <taxon>Spiralia</taxon>
        <taxon>Lophotrochozoa</taxon>
        <taxon>Mollusca</taxon>
        <taxon>Bivalvia</taxon>
        <taxon>Autobranchia</taxon>
        <taxon>Heteroconchia</taxon>
        <taxon>Palaeoheterodonta</taxon>
        <taxon>Unionida</taxon>
        <taxon>Unionoidea</taxon>
        <taxon>Unionidae</taxon>
        <taxon>Ambleminae</taxon>
        <taxon>Lampsilini</taxon>
        <taxon>Potamilus</taxon>
    </lineage>
</organism>
<evidence type="ECO:0000313" key="1">
    <source>
        <dbReference type="EMBL" id="KAK3589837.1"/>
    </source>
</evidence>
<dbReference type="AlphaFoldDB" id="A0AAE0SD29"/>
<proteinExistence type="predicted"/>
<protein>
    <submittedName>
        <fullName evidence="1">Uncharacterized protein</fullName>
    </submittedName>
</protein>
<dbReference type="EMBL" id="JAEAOA010000985">
    <property type="protein sequence ID" value="KAK3589837.1"/>
    <property type="molecule type" value="Genomic_DNA"/>
</dbReference>
<reference evidence="1" key="1">
    <citation type="journal article" date="2021" name="Genome Biol. Evol.">
        <title>A High-Quality Reference Genome for a Parasitic Bivalve with Doubly Uniparental Inheritance (Bivalvia: Unionida).</title>
        <authorList>
            <person name="Smith C.H."/>
        </authorList>
    </citation>
    <scope>NUCLEOTIDE SEQUENCE</scope>
    <source>
        <strain evidence="1">CHS0354</strain>
    </source>
</reference>
<evidence type="ECO:0000313" key="2">
    <source>
        <dbReference type="Proteomes" id="UP001195483"/>
    </source>
</evidence>
<reference evidence="1" key="2">
    <citation type="journal article" date="2021" name="Genome Biol. Evol.">
        <title>Developing a high-quality reference genome for a parasitic bivalve with doubly uniparental inheritance (Bivalvia: Unionida).</title>
        <authorList>
            <person name="Smith C.H."/>
        </authorList>
    </citation>
    <scope>NUCLEOTIDE SEQUENCE</scope>
    <source>
        <strain evidence="1">CHS0354</strain>
        <tissue evidence="1">Mantle</tissue>
    </source>
</reference>
<keyword evidence="2" id="KW-1185">Reference proteome</keyword>
<sequence length="74" mass="8577">MNSLVIHLREGPSDNFKDIDGNRLIAFSLVENLTEKNVKTDAKVIQCTTAMKKRKLKTRRRIPWNKQSKVLLLL</sequence>
<comment type="caution">
    <text evidence="1">The sequence shown here is derived from an EMBL/GenBank/DDBJ whole genome shotgun (WGS) entry which is preliminary data.</text>
</comment>
<dbReference type="Proteomes" id="UP001195483">
    <property type="component" value="Unassembled WGS sequence"/>
</dbReference>
<name>A0AAE0SD29_9BIVA</name>